<dbReference type="GO" id="GO:0003700">
    <property type="term" value="F:DNA-binding transcription factor activity"/>
    <property type="evidence" value="ECO:0007669"/>
    <property type="project" value="InterPro"/>
</dbReference>
<dbReference type="InterPro" id="IPR036388">
    <property type="entry name" value="WH-like_DNA-bd_sf"/>
</dbReference>
<evidence type="ECO:0000313" key="2">
    <source>
        <dbReference type="EMBL" id="HJC50984.1"/>
    </source>
</evidence>
<keyword evidence="2" id="KW-0648">Protein biosynthesis</keyword>
<organism evidence="2 3">
    <name type="scientific">Candidatus Anaerostipes avistercoris</name>
    <dbReference type="NCBI Taxonomy" id="2838462"/>
    <lineage>
        <taxon>Bacteria</taxon>
        <taxon>Bacillati</taxon>
        <taxon>Bacillota</taxon>
        <taxon>Clostridia</taxon>
        <taxon>Lachnospirales</taxon>
        <taxon>Lachnospiraceae</taxon>
        <taxon>Anaerostipes</taxon>
    </lineage>
</organism>
<proteinExistence type="predicted"/>
<protein>
    <submittedName>
        <fullName evidence="2">Sporulation initiation factor Spo0A C-terminal domain-containing protein</fullName>
    </submittedName>
</protein>
<feature type="domain" description="Sporulation initiation factor Spo0A C-terminal" evidence="1">
    <location>
        <begin position="2"/>
        <end position="94"/>
    </location>
</feature>
<dbReference type="Pfam" id="PF08769">
    <property type="entry name" value="Spo0A_C"/>
    <property type="match status" value="1"/>
</dbReference>
<reference evidence="2" key="2">
    <citation type="submission" date="2021-04" db="EMBL/GenBank/DDBJ databases">
        <authorList>
            <person name="Gilroy R."/>
        </authorList>
    </citation>
    <scope>NUCLEOTIDE SEQUENCE</scope>
    <source>
        <strain evidence="2">ChiSjej3B21-8574</strain>
    </source>
</reference>
<gene>
    <name evidence="2" type="ORF">H9754_10555</name>
</gene>
<dbReference type="GO" id="GO:0003743">
    <property type="term" value="F:translation initiation factor activity"/>
    <property type="evidence" value="ECO:0007669"/>
    <property type="project" value="UniProtKB-KW"/>
</dbReference>
<dbReference type="Proteomes" id="UP000823904">
    <property type="component" value="Unassembled WGS sequence"/>
</dbReference>
<dbReference type="Gene3D" id="1.10.10.10">
    <property type="entry name" value="Winged helix-like DNA-binding domain superfamily/Winged helix DNA-binding domain"/>
    <property type="match status" value="1"/>
</dbReference>
<name>A0A9D2T9U9_9FIRM</name>
<evidence type="ECO:0000313" key="3">
    <source>
        <dbReference type="Proteomes" id="UP000823904"/>
    </source>
</evidence>
<dbReference type="AlphaFoldDB" id="A0A9D2T9U9"/>
<dbReference type="SUPFAM" id="SSF46894">
    <property type="entry name" value="C-terminal effector domain of the bipartite response regulators"/>
    <property type="match status" value="1"/>
</dbReference>
<dbReference type="InterPro" id="IPR016032">
    <property type="entry name" value="Sig_transdc_resp-reg_C-effctor"/>
</dbReference>
<dbReference type="EMBL" id="DWWD01000042">
    <property type="protein sequence ID" value="HJC50984.1"/>
    <property type="molecule type" value="Genomic_DNA"/>
</dbReference>
<dbReference type="GO" id="GO:0003677">
    <property type="term" value="F:DNA binding"/>
    <property type="evidence" value="ECO:0007669"/>
    <property type="project" value="InterPro"/>
</dbReference>
<comment type="caution">
    <text evidence="2">The sequence shown here is derived from an EMBL/GenBank/DDBJ whole genome shotgun (WGS) entry which is preliminary data.</text>
</comment>
<accession>A0A9D2T9U9</accession>
<dbReference type="GO" id="GO:0042173">
    <property type="term" value="P:regulation of sporulation resulting in formation of a cellular spore"/>
    <property type="evidence" value="ECO:0007669"/>
    <property type="project" value="InterPro"/>
</dbReference>
<sequence length="105" mass="12132">MLGTTPSYAGFQYVVYGLSLLSENNGAGLQLVTKWLYPDIAKHYHTNWKTVERDIRTLIGVIWRKNPSLLQYIAGYPMKYKPTVSQFFAILWEYLSFSFPESSTL</sequence>
<dbReference type="GO" id="GO:0005509">
    <property type="term" value="F:calcium ion binding"/>
    <property type="evidence" value="ECO:0007669"/>
    <property type="project" value="InterPro"/>
</dbReference>
<dbReference type="GO" id="GO:0005737">
    <property type="term" value="C:cytoplasm"/>
    <property type="evidence" value="ECO:0007669"/>
    <property type="project" value="InterPro"/>
</dbReference>
<dbReference type="InterPro" id="IPR014879">
    <property type="entry name" value="Spo0A_C"/>
</dbReference>
<evidence type="ECO:0000259" key="1">
    <source>
        <dbReference type="Pfam" id="PF08769"/>
    </source>
</evidence>
<keyword evidence="2" id="KW-0396">Initiation factor</keyword>
<reference evidence="2" key="1">
    <citation type="journal article" date="2021" name="PeerJ">
        <title>Extensive microbial diversity within the chicken gut microbiome revealed by metagenomics and culture.</title>
        <authorList>
            <person name="Gilroy R."/>
            <person name="Ravi A."/>
            <person name="Getino M."/>
            <person name="Pursley I."/>
            <person name="Horton D.L."/>
            <person name="Alikhan N.F."/>
            <person name="Baker D."/>
            <person name="Gharbi K."/>
            <person name="Hall N."/>
            <person name="Watson M."/>
            <person name="Adriaenssens E.M."/>
            <person name="Foster-Nyarko E."/>
            <person name="Jarju S."/>
            <person name="Secka A."/>
            <person name="Antonio M."/>
            <person name="Oren A."/>
            <person name="Chaudhuri R.R."/>
            <person name="La Ragione R."/>
            <person name="Hildebrand F."/>
            <person name="Pallen M.J."/>
        </authorList>
    </citation>
    <scope>NUCLEOTIDE SEQUENCE</scope>
    <source>
        <strain evidence="2">ChiSjej3B21-8574</strain>
    </source>
</reference>